<evidence type="ECO:0000313" key="3">
    <source>
        <dbReference type="Proteomes" id="UP000283975"/>
    </source>
</evidence>
<dbReference type="EMBL" id="QSHZ01000009">
    <property type="protein sequence ID" value="RHC56318.1"/>
    <property type="molecule type" value="Genomic_DNA"/>
</dbReference>
<keyword evidence="1" id="KW-0732">Signal</keyword>
<evidence type="ECO:0000256" key="1">
    <source>
        <dbReference type="SAM" id="SignalP"/>
    </source>
</evidence>
<name>A0A414AWM7_9FIRM</name>
<dbReference type="AlphaFoldDB" id="A0A414AWM7"/>
<dbReference type="PROSITE" id="PS51257">
    <property type="entry name" value="PROKAR_LIPOPROTEIN"/>
    <property type="match status" value="1"/>
</dbReference>
<feature type="signal peptide" evidence="1">
    <location>
        <begin position="1"/>
        <end position="20"/>
    </location>
</feature>
<organism evidence="2 3">
    <name type="scientific">Enterocloster bolteae</name>
    <dbReference type="NCBI Taxonomy" id="208479"/>
    <lineage>
        <taxon>Bacteria</taxon>
        <taxon>Bacillati</taxon>
        <taxon>Bacillota</taxon>
        <taxon>Clostridia</taxon>
        <taxon>Lachnospirales</taxon>
        <taxon>Lachnospiraceae</taxon>
        <taxon>Enterocloster</taxon>
    </lineage>
</organism>
<dbReference type="Proteomes" id="UP000283975">
    <property type="component" value="Unassembled WGS sequence"/>
</dbReference>
<evidence type="ECO:0000313" key="2">
    <source>
        <dbReference type="EMBL" id="RHC56318.1"/>
    </source>
</evidence>
<sequence length="419" mass="45854">MRNQKMIMGLLISSILAAMLAGCNGNAPSLNKAETKPPGSTASLETERAALDINEAAVLYIGEPDHLREVSVQDAATAEELIAAIAKETGWNLTLAQTPAAGELQDTLKIALAADSAIYNAPPEQQKDSYHVFDSEDYVLTVLNSVSETLCRNLDLDGVYFTSPDGGVLTLTNGGYSFCYSNIYCWDYAFARDCNEPLPQDELGPVFLGPNGVPIVEGPNTMEIVFKRSNVQQMPGTLTIYNEDGSVYETIATDDTTKMRSEPVPDYQRNYYNLKAEEGTFFHIFPAKDFEAEKKYSVDISAGAFAADGGLKLGEITKEQWTFYCIDMKLTVTPKLGNEPVIKVGEPVTYHFKFSDDVKRIYVQEPEGDADYSCSAKELTSDGDIVFIPGKTGKTNWVINVELKDGNIIGLSESPTVIE</sequence>
<proteinExistence type="predicted"/>
<protein>
    <submittedName>
        <fullName evidence="2">Uncharacterized protein</fullName>
    </submittedName>
</protein>
<dbReference type="RefSeq" id="WP_117625536.1">
    <property type="nucleotide sequence ID" value="NZ_JADMVR010000002.1"/>
</dbReference>
<feature type="chain" id="PRO_5044397732" evidence="1">
    <location>
        <begin position="21"/>
        <end position="419"/>
    </location>
</feature>
<accession>A0A414AWM7</accession>
<reference evidence="2 3" key="1">
    <citation type="submission" date="2018-08" db="EMBL/GenBank/DDBJ databases">
        <title>A genome reference for cultivated species of the human gut microbiota.</title>
        <authorList>
            <person name="Zou Y."/>
            <person name="Xue W."/>
            <person name="Luo G."/>
        </authorList>
    </citation>
    <scope>NUCLEOTIDE SEQUENCE [LARGE SCALE GENOMIC DNA]</scope>
    <source>
        <strain evidence="2 3">AM35-14</strain>
    </source>
</reference>
<comment type="caution">
    <text evidence="2">The sequence shown here is derived from an EMBL/GenBank/DDBJ whole genome shotgun (WGS) entry which is preliminary data.</text>
</comment>
<gene>
    <name evidence="2" type="ORF">DW839_10235</name>
</gene>